<feature type="signal peptide" evidence="2">
    <location>
        <begin position="1"/>
        <end position="23"/>
    </location>
</feature>
<keyword evidence="2" id="KW-0732">Signal</keyword>
<proteinExistence type="predicted"/>
<dbReference type="Proteomes" id="UP000286402">
    <property type="component" value="Unassembled WGS sequence"/>
</dbReference>
<feature type="chain" id="PRO_5019150684" description="Endosialidase-like protein" evidence="2">
    <location>
        <begin position="24"/>
        <end position="267"/>
    </location>
</feature>
<sequence length="267" mass="29472">MKIFLLNCTAILGIVSFAQIVYAQQTNVFPTTGNVGIGVTNPSSLLHVNGEVRSKKNWITDDGQRAAEITPQGIYSGVGNWSPTSRSIHYELAGGWDLSQIQIRAGGSDLKNTIRLQTDWNGSGVDGTGGVYFGLKSTDTHVMLSNGNVGIGTLKPTERLSVNGKIRAHEIKVETTNWPDYVFTDGYQLPTLKETAEFIEKNKHLPGVPKAAEVEENGISLGEMNKILMQKVEELTLHLIEKDKKIENQDKRLEKLEEIVEKLANRK</sequence>
<accession>A0A420FBA4</accession>
<name>A0A420FBA4_9SPHI</name>
<dbReference type="AlphaFoldDB" id="A0A420FBA4"/>
<gene>
    <name evidence="3" type="ORF">BCY89_20470</name>
</gene>
<feature type="coiled-coil region" evidence="1">
    <location>
        <begin position="239"/>
        <end position="266"/>
    </location>
</feature>
<comment type="caution">
    <text evidence="3">The sequence shown here is derived from an EMBL/GenBank/DDBJ whole genome shotgun (WGS) entry which is preliminary data.</text>
</comment>
<keyword evidence="4" id="KW-1185">Reference proteome</keyword>
<reference evidence="3 4" key="1">
    <citation type="submission" date="2016-07" db="EMBL/GenBank/DDBJ databases">
        <title>Genome analysis of Sphingobacterium siyangense T12B17.</title>
        <authorList>
            <person name="Xu D."/>
            <person name="Su Y."/>
            <person name="Zheng S."/>
        </authorList>
    </citation>
    <scope>NUCLEOTIDE SEQUENCE [LARGE SCALE GENOMIC DNA]</scope>
    <source>
        <strain evidence="3 4">T12B17</strain>
    </source>
</reference>
<evidence type="ECO:0000256" key="2">
    <source>
        <dbReference type="SAM" id="SignalP"/>
    </source>
</evidence>
<evidence type="ECO:0000256" key="1">
    <source>
        <dbReference type="SAM" id="Coils"/>
    </source>
</evidence>
<evidence type="ECO:0008006" key="5">
    <source>
        <dbReference type="Google" id="ProtNLM"/>
    </source>
</evidence>
<dbReference type="RefSeq" id="WP_120336704.1">
    <property type="nucleotide sequence ID" value="NZ_MCAQ01000030.1"/>
</dbReference>
<evidence type="ECO:0000313" key="3">
    <source>
        <dbReference type="EMBL" id="RKF30176.1"/>
    </source>
</evidence>
<protein>
    <recommendedName>
        <fullName evidence="5">Endosialidase-like protein</fullName>
    </recommendedName>
</protein>
<organism evidence="3 4">
    <name type="scientific">Sphingobacterium siyangense</name>
    <dbReference type="NCBI Taxonomy" id="459529"/>
    <lineage>
        <taxon>Bacteria</taxon>
        <taxon>Pseudomonadati</taxon>
        <taxon>Bacteroidota</taxon>
        <taxon>Sphingobacteriia</taxon>
        <taxon>Sphingobacteriales</taxon>
        <taxon>Sphingobacteriaceae</taxon>
        <taxon>Sphingobacterium</taxon>
    </lineage>
</organism>
<dbReference type="EMBL" id="MCAQ01000030">
    <property type="protein sequence ID" value="RKF30176.1"/>
    <property type="molecule type" value="Genomic_DNA"/>
</dbReference>
<keyword evidence="1" id="KW-0175">Coiled coil</keyword>
<evidence type="ECO:0000313" key="4">
    <source>
        <dbReference type="Proteomes" id="UP000286402"/>
    </source>
</evidence>